<dbReference type="RefSeq" id="WP_155620261.1">
    <property type="nucleotide sequence ID" value="NZ_WNZZ01000010.1"/>
</dbReference>
<gene>
    <name evidence="2" type="ORF">GNQ08_14975</name>
</gene>
<dbReference type="InterPro" id="IPR058355">
    <property type="entry name" value="DUF8042"/>
</dbReference>
<proteinExistence type="predicted"/>
<feature type="domain" description="DUF8042" evidence="1">
    <location>
        <begin position="1"/>
        <end position="117"/>
    </location>
</feature>
<protein>
    <recommendedName>
        <fullName evidence="1">DUF8042 domain-containing protein</fullName>
    </recommendedName>
</protein>
<dbReference type="Pfam" id="PF26154">
    <property type="entry name" value="DUF8042"/>
    <property type="match status" value="1"/>
</dbReference>
<accession>A0A6N8EVK4</accession>
<reference evidence="2 3" key="1">
    <citation type="submission" date="2019-11" db="EMBL/GenBank/DDBJ databases">
        <title>Draft genome sequences of five Paenibacillus species of dairy origin.</title>
        <authorList>
            <person name="Olajide A.M."/>
            <person name="Chen S."/>
            <person name="Lapointe G."/>
        </authorList>
    </citation>
    <scope>NUCLEOTIDE SEQUENCE [LARGE SCALE GENOMIC DNA]</scope>
    <source>
        <strain evidence="2 3">3CT49</strain>
    </source>
</reference>
<organism evidence="2 3">
    <name type="scientific">Paenibacillus macerans</name>
    <name type="common">Bacillus macerans</name>
    <dbReference type="NCBI Taxonomy" id="44252"/>
    <lineage>
        <taxon>Bacteria</taxon>
        <taxon>Bacillati</taxon>
        <taxon>Bacillota</taxon>
        <taxon>Bacilli</taxon>
        <taxon>Bacillales</taxon>
        <taxon>Paenibacillaceae</taxon>
        <taxon>Paenibacillus</taxon>
    </lineage>
</organism>
<dbReference type="AlphaFoldDB" id="A0A6N8EVK4"/>
<dbReference type="EMBL" id="WNZZ01000010">
    <property type="protein sequence ID" value="MUG23695.1"/>
    <property type="molecule type" value="Genomic_DNA"/>
</dbReference>
<sequence>MEKYVEVIRRSVELVETCIEGLHHIRAGLREGVFEETMYLFEDIVYGYCKIAEFLPVLDSFLADDRLKTITLEVEEAMQHMLTAYEYCDINKASNILDHQVIPAFQLWSAEMTTLFAS</sequence>
<evidence type="ECO:0000259" key="1">
    <source>
        <dbReference type="Pfam" id="PF26154"/>
    </source>
</evidence>
<evidence type="ECO:0000313" key="3">
    <source>
        <dbReference type="Proteomes" id="UP000442469"/>
    </source>
</evidence>
<name>A0A6N8EVK4_PAEMA</name>
<evidence type="ECO:0000313" key="2">
    <source>
        <dbReference type="EMBL" id="MUG23695.1"/>
    </source>
</evidence>
<dbReference type="Proteomes" id="UP000442469">
    <property type="component" value="Unassembled WGS sequence"/>
</dbReference>
<comment type="caution">
    <text evidence="2">The sequence shown here is derived from an EMBL/GenBank/DDBJ whole genome shotgun (WGS) entry which is preliminary data.</text>
</comment>